<keyword evidence="4" id="KW-0808">Transferase</keyword>
<dbReference type="InParanoid" id="H3H086"/>
<keyword evidence="6" id="KW-0735">Signal-anchor</keyword>
<evidence type="ECO:0000256" key="2">
    <source>
        <dbReference type="ARBA" id="ARBA00008661"/>
    </source>
</evidence>
<dbReference type="PANTHER" id="PTHR11214:SF3">
    <property type="entry name" value="BETA-1,3-GALACTOSYLTRANSFERASE 6"/>
    <property type="match status" value="1"/>
</dbReference>
<dbReference type="VEuPathDB" id="FungiDB:KRP22_8797"/>
<evidence type="ECO:0008006" key="13">
    <source>
        <dbReference type="Google" id="ProtNLM"/>
    </source>
</evidence>
<dbReference type="Pfam" id="PF01762">
    <property type="entry name" value="Galactosyl_T"/>
    <property type="match status" value="1"/>
</dbReference>
<name>H3H086_PHYRM</name>
<dbReference type="eggNOG" id="KOG2287">
    <property type="taxonomic scope" value="Eukaryota"/>
</dbReference>
<evidence type="ECO:0000313" key="12">
    <source>
        <dbReference type="Proteomes" id="UP000005238"/>
    </source>
</evidence>
<dbReference type="VEuPathDB" id="FungiDB:KRP23_15000"/>
<keyword evidence="8" id="KW-0333">Golgi apparatus</keyword>
<feature type="signal peptide" evidence="10">
    <location>
        <begin position="1"/>
        <end position="22"/>
    </location>
</feature>
<evidence type="ECO:0000256" key="9">
    <source>
        <dbReference type="ARBA" id="ARBA00023136"/>
    </source>
</evidence>
<dbReference type="GO" id="GO:0016758">
    <property type="term" value="F:hexosyltransferase activity"/>
    <property type="evidence" value="ECO:0007669"/>
    <property type="project" value="InterPro"/>
</dbReference>
<evidence type="ECO:0000256" key="10">
    <source>
        <dbReference type="SAM" id="SignalP"/>
    </source>
</evidence>
<dbReference type="STRING" id="164328.H3H086"/>
<dbReference type="EnsemblProtists" id="Phyra83548">
    <property type="protein sequence ID" value="Phyra83548"/>
    <property type="gene ID" value="Phyra83548"/>
</dbReference>
<proteinExistence type="inferred from homology"/>
<keyword evidence="9" id="KW-0472">Membrane</keyword>
<keyword evidence="7" id="KW-1133">Transmembrane helix</keyword>
<dbReference type="Gene3D" id="3.90.550.50">
    <property type="match status" value="1"/>
</dbReference>
<dbReference type="GO" id="GO:0016757">
    <property type="term" value="F:glycosyltransferase activity"/>
    <property type="evidence" value="ECO:0000318"/>
    <property type="project" value="GO_Central"/>
</dbReference>
<protein>
    <recommendedName>
        <fullName evidence="13">Hexosyltransferase</fullName>
    </recommendedName>
</protein>
<reference evidence="12" key="1">
    <citation type="journal article" date="2006" name="Science">
        <title>Phytophthora genome sequences uncover evolutionary origins and mechanisms of pathogenesis.</title>
        <authorList>
            <person name="Tyler B.M."/>
            <person name="Tripathy S."/>
            <person name="Zhang X."/>
            <person name="Dehal P."/>
            <person name="Jiang R.H."/>
            <person name="Aerts A."/>
            <person name="Arredondo F.D."/>
            <person name="Baxter L."/>
            <person name="Bensasson D."/>
            <person name="Beynon J.L."/>
            <person name="Chapman J."/>
            <person name="Damasceno C.M."/>
            <person name="Dorrance A.E."/>
            <person name="Dou D."/>
            <person name="Dickerman A.W."/>
            <person name="Dubchak I.L."/>
            <person name="Garbelotto M."/>
            <person name="Gijzen M."/>
            <person name="Gordon S.G."/>
            <person name="Govers F."/>
            <person name="Grunwald N.J."/>
            <person name="Huang W."/>
            <person name="Ivors K.L."/>
            <person name="Jones R.W."/>
            <person name="Kamoun S."/>
            <person name="Krampis K."/>
            <person name="Lamour K.H."/>
            <person name="Lee M.K."/>
            <person name="McDonald W.H."/>
            <person name="Medina M."/>
            <person name="Meijer H.J."/>
            <person name="Nordberg E.K."/>
            <person name="Maclean D.J."/>
            <person name="Ospina-Giraldo M.D."/>
            <person name="Morris P.F."/>
            <person name="Phuntumart V."/>
            <person name="Putnam N.H."/>
            <person name="Rash S."/>
            <person name="Rose J.K."/>
            <person name="Sakihama Y."/>
            <person name="Salamov A.A."/>
            <person name="Savidor A."/>
            <person name="Scheuring C.F."/>
            <person name="Smith B.M."/>
            <person name="Sobral B.W."/>
            <person name="Terry A."/>
            <person name="Torto-Alalibo T.A."/>
            <person name="Win J."/>
            <person name="Xu Z."/>
            <person name="Zhang H."/>
            <person name="Grigoriev I.V."/>
            <person name="Rokhsar D.S."/>
            <person name="Boore J.L."/>
        </authorList>
    </citation>
    <scope>NUCLEOTIDE SEQUENCE [LARGE SCALE GENOMIC DNA]</scope>
    <source>
        <strain evidence="12">Pr102</strain>
    </source>
</reference>
<keyword evidence="3" id="KW-0328">Glycosyltransferase</keyword>
<keyword evidence="5" id="KW-0812">Transmembrane</keyword>
<sequence length="608" mass="68145">MRRLRVDEVILLLSVVVYGVSSGSLVSGVGDATGFHALKTQRGSVDDPVTSLQIIYPVDGAVETAPVKLAMAINIRAGGAELYKELYSERSVCFESRNVTLACFPVNESWMGIKDCKAATYTVRAYFSETDENHKPIGERHWTSLPITFHVVSGADLAARATDFVRARQAKYRAGYDLSLVDWAAQQQQQRHPTVLKKLEEEQVGLPFEEVGGRAQDGELVLVIGVKTAVASNFALRQAVRETWASKEALPRGAKVLFVGCRPLSLVEESEPGDPDKEVERRRLREAILLEKMVYGDLLTEELDCNDSYLDLANKVKEFLHVAATQYSNAQYVMLADDDVYVRVSELIRHFEHLGPQTRYYSGQVPSIQYGRKDTPNRNASSRYSLSVEQYPLSELPPMAMGAYFFLSMDCAKFVSKNRYRLHGLNGIDDITMPVWMLAIQVHVQHQANLGYLRANPCNDRFVAFGDLSPLALREVHSNLQEGRSFCHGFERNLWLKTSGDAVRNGLHRMLPWFPEPLEFGFVVAKMNKTDLHEIATIISTPASAGVKVSHFPAHETFHAYTRRICAEARLSFPTAVKSTSCSAMADRLKTEFQVFSEQTSEVNYQLN</sequence>
<dbReference type="HOGENOM" id="CLU_030544_0_0_1"/>
<evidence type="ECO:0000256" key="1">
    <source>
        <dbReference type="ARBA" id="ARBA00004323"/>
    </source>
</evidence>
<accession>H3H086</accession>
<comment type="subcellular location">
    <subcellularLocation>
        <location evidence="1">Golgi apparatus membrane</location>
        <topology evidence="1">Single-pass type II membrane protein</topology>
    </subcellularLocation>
</comment>
<evidence type="ECO:0000256" key="6">
    <source>
        <dbReference type="ARBA" id="ARBA00022968"/>
    </source>
</evidence>
<dbReference type="AlphaFoldDB" id="H3H086"/>
<feature type="chain" id="PRO_5003586927" description="Hexosyltransferase" evidence="10">
    <location>
        <begin position="23"/>
        <end position="608"/>
    </location>
</feature>
<dbReference type="EMBL" id="DS566087">
    <property type="status" value="NOT_ANNOTATED_CDS"/>
    <property type="molecule type" value="Genomic_DNA"/>
</dbReference>
<evidence type="ECO:0000256" key="5">
    <source>
        <dbReference type="ARBA" id="ARBA00022692"/>
    </source>
</evidence>
<dbReference type="Proteomes" id="UP000005238">
    <property type="component" value="Unassembled WGS sequence"/>
</dbReference>
<comment type="similarity">
    <text evidence="2">Belongs to the glycosyltransferase 31 family.</text>
</comment>
<evidence type="ECO:0000256" key="3">
    <source>
        <dbReference type="ARBA" id="ARBA00022676"/>
    </source>
</evidence>
<dbReference type="GO" id="GO:0000139">
    <property type="term" value="C:Golgi membrane"/>
    <property type="evidence" value="ECO:0000318"/>
    <property type="project" value="GO_Central"/>
</dbReference>
<reference evidence="11" key="2">
    <citation type="submission" date="2015-06" db="UniProtKB">
        <authorList>
            <consortium name="EnsemblProtists"/>
        </authorList>
    </citation>
    <scope>IDENTIFICATION</scope>
    <source>
        <strain evidence="11">Pr102</strain>
    </source>
</reference>
<dbReference type="InterPro" id="IPR002659">
    <property type="entry name" value="Glyco_trans_31"/>
</dbReference>
<dbReference type="OMA" id="FPANETF"/>
<keyword evidence="10" id="KW-0732">Signal</keyword>
<keyword evidence="12" id="KW-1185">Reference proteome</keyword>
<evidence type="ECO:0000256" key="4">
    <source>
        <dbReference type="ARBA" id="ARBA00022679"/>
    </source>
</evidence>
<evidence type="ECO:0000313" key="11">
    <source>
        <dbReference type="EnsemblProtists" id="Phyra83548"/>
    </source>
</evidence>
<dbReference type="PANTHER" id="PTHR11214">
    <property type="entry name" value="BETA-1,3-N-ACETYLGLUCOSAMINYLTRANSFERASE"/>
    <property type="match status" value="1"/>
</dbReference>
<organism evidence="11 12">
    <name type="scientific">Phytophthora ramorum</name>
    <name type="common">Sudden oak death agent</name>
    <dbReference type="NCBI Taxonomy" id="164328"/>
    <lineage>
        <taxon>Eukaryota</taxon>
        <taxon>Sar</taxon>
        <taxon>Stramenopiles</taxon>
        <taxon>Oomycota</taxon>
        <taxon>Peronosporomycetes</taxon>
        <taxon>Peronosporales</taxon>
        <taxon>Peronosporaceae</taxon>
        <taxon>Phytophthora</taxon>
    </lineage>
</organism>
<dbReference type="FunFam" id="3.90.550.50:FF:000104">
    <property type="entry name" value="Hexosyltransferase"/>
    <property type="match status" value="1"/>
</dbReference>
<evidence type="ECO:0000256" key="8">
    <source>
        <dbReference type="ARBA" id="ARBA00023034"/>
    </source>
</evidence>
<evidence type="ECO:0000256" key="7">
    <source>
        <dbReference type="ARBA" id="ARBA00022989"/>
    </source>
</evidence>